<name>A0A1S0TZA4_LOALO</name>
<proteinExistence type="predicted"/>
<gene>
    <name evidence="1" type="ORF">LOAG_06619</name>
</gene>
<reference evidence="1" key="1">
    <citation type="submission" date="2012-04" db="EMBL/GenBank/DDBJ databases">
        <title>The Genome Sequence of Loa loa.</title>
        <authorList>
            <consortium name="The Broad Institute Genome Sequencing Platform"/>
            <consortium name="Broad Institute Genome Sequencing Center for Infectious Disease"/>
            <person name="Nutman T.B."/>
            <person name="Fink D.L."/>
            <person name="Russ C."/>
            <person name="Young S."/>
            <person name="Zeng Q."/>
            <person name="Gargeya S."/>
            <person name="Alvarado L."/>
            <person name="Berlin A."/>
            <person name="Chapman S.B."/>
            <person name="Chen Z."/>
            <person name="Freedman E."/>
            <person name="Gellesch M."/>
            <person name="Goldberg J."/>
            <person name="Griggs A."/>
            <person name="Gujja S."/>
            <person name="Heilman E.R."/>
            <person name="Heiman D."/>
            <person name="Howarth C."/>
            <person name="Mehta T."/>
            <person name="Neiman D."/>
            <person name="Pearson M."/>
            <person name="Roberts A."/>
            <person name="Saif S."/>
            <person name="Shea T."/>
            <person name="Shenoy N."/>
            <person name="Sisk P."/>
            <person name="Stolte C."/>
            <person name="Sykes S."/>
            <person name="White J."/>
            <person name="Yandava C."/>
            <person name="Haas B."/>
            <person name="Henn M.R."/>
            <person name="Nusbaum C."/>
            <person name="Birren B."/>
        </authorList>
    </citation>
    <scope>NUCLEOTIDE SEQUENCE [LARGE SCALE GENOMIC DNA]</scope>
</reference>
<dbReference type="AlphaFoldDB" id="A0A1S0TZA4"/>
<dbReference type="KEGG" id="loa:LOAG_06619"/>
<dbReference type="EMBL" id="JH712278">
    <property type="protein sequence ID" value="EFO21870.1"/>
    <property type="molecule type" value="Genomic_DNA"/>
</dbReference>
<evidence type="ECO:0000313" key="1">
    <source>
        <dbReference type="EMBL" id="EFO21870.1"/>
    </source>
</evidence>
<organism evidence="1">
    <name type="scientific">Loa loa</name>
    <name type="common">Eye worm</name>
    <name type="synonym">Filaria loa</name>
    <dbReference type="NCBI Taxonomy" id="7209"/>
    <lineage>
        <taxon>Eukaryota</taxon>
        <taxon>Metazoa</taxon>
        <taxon>Ecdysozoa</taxon>
        <taxon>Nematoda</taxon>
        <taxon>Chromadorea</taxon>
        <taxon>Rhabditida</taxon>
        <taxon>Spirurina</taxon>
        <taxon>Spiruromorpha</taxon>
        <taxon>Filarioidea</taxon>
        <taxon>Onchocercidae</taxon>
        <taxon>Loa</taxon>
    </lineage>
</organism>
<dbReference type="InParanoid" id="A0A1S0TZA4"/>
<sequence>MSCKNANQWWVDISKIFVSQHRTENEQSTEKKSATAGLYDYVSLRYDQDALRTSLHHIASRSASASASASSTPMHTHGKICAILCMTRILLLNNSVMSSLDKLNNI</sequence>
<protein>
    <submittedName>
        <fullName evidence="1">Uncharacterized protein</fullName>
    </submittedName>
</protein>
<accession>A0A1S0TZA4</accession>
<dbReference type="GeneID" id="9944031"/>
<dbReference type="RefSeq" id="XP_003142203.1">
    <property type="nucleotide sequence ID" value="XM_003142155.1"/>
</dbReference>
<dbReference type="CTD" id="9944031"/>